<organism evidence="1 2">
    <name type="scientific">Nitritalea halalkaliphila LW7</name>
    <dbReference type="NCBI Taxonomy" id="1189621"/>
    <lineage>
        <taxon>Bacteria</taxon>
        <taxon>Pseudomonadati</taxon>
        <taxon>Bacteroidota</taxon>
        <taxon>Cytophagia</taxon>
        <taxon>Cytophagales</taxon>
        <taxon>Cyclobacteriaceae</taxon>
        <taxon>Nitritalea</taxon>
    </lineage>
</organism>
<dbReference type="EMBL" id="AJYA01000103">
    <property type="protein sequence ID" value="EIM72034.1"/>
    <property type="molecule type" value="Genomic_DNA"/>
</dbReference>
<evidence type="ECO:0000313" key="1">
    <source>
        <dbReference type="EMBL" id="EIM72034.1"/>
    </source>
</evidence>
<gene>
    <name evidence="1" type="ORF">A3SI_20072</name>
</gene>
<evidence type="ECO:0000313" key="2">
    <source>
        <dbReference type="Proteomes" id="UP000005551"/>
    </source>
</evidence>
<sequence length="61" mass="6557">MPEKPTLIPAGNSELFYQEGQPSDCMPMSPEQIAKTVKALEEPRKVVAGIGLVAFLGWVVG</sequence>
<comment type="caution">
    <text evidence="1">The sequence shown here is derived from an EMBL/GenBank/DDBJ whole genome shotgun (WGS) entry which is preliminary data.</text>
</comment>
<dbReference type="RefSeq" id="WP_009057768.1">
    <property type="nucleotide sequence ID" value="NZ_AJYA01000103.1"/>
</dbReference>
<accession>I5BR32</accession>
<proteinExistence type="predicted"/>
<protein>
    <submittedName>
        <fullName evidence="1">Uncharacterized protein</fullName>
    </submittedName>
</protein>
<name>I5BR32_9BACT</name>
<reference evidence="1 2" key="1">
    <citation type="submission" date="2012-05" db="EMBL/GenBank/DDBJ databases">
        <title>Genome sequence of Nitritalea halalkaliphila LW7.</title>
        <authorList>
            <person name="Jangir P.K."/>
            <person name="Singh A."/>
            <person name="Shivaji S."/>
            <person name="Sharma R."/>
        </authorList>
    </citation>
    <scope>NUCLEOTIDE SEQUENCE [LARGE SCALE GENOMIC DNA]</scope>
    <source>
        <strain evidence="1 2">LW7</strain>
    </source>
</reference>
<dbReference type="Proteomes" id="UP000005551">
    <property type="component" value="Unassembled WGS sequence"/>
</dbReference>
<keyword evidence="2" id="KW-1185">Reference proteome</keyword>
<dbReference type="AlphaFoldDB" id="I5BR32"/>